<organism evidence="1 2">
    <name type="scientific">Virgibacillus profundi</name>
    <dbReference type="NCBI Taxonomy" id="2024555"/>
    <lineage>
        <taxon>Bacteria</taxon>
        <taxon>Bacillati</taxon>
        <taxon>Bacillota</taxon>
        <taxon>Bacilli</taxon>
        <taxon>Bacillales</taxon>
        <taxon>Bacillaceae</taxon>
        <taxon>Virgibacillus</taxon>
    </lineage>
</organism>
<comment type="caution">
    <text evidence="1">The sequence shown here is derived from an EMBL/GenBank/DDBJ whole genome shotgun (WGS) entry which is preliminary data.</text>
</comment>
<sequence>MSKKKIEQSVRHRATELIKEKGYISPVDLLVKMERLTSKQVEDWRFKRIPYLERVTVGNLAKLNHTMKALKKFANEQNLKPSITTYKSWGKGPKKLLRFSKTGNPYMEELYSTHYVRVKSKRKSEAEKKDE</sequence>
<evidence type="ECO:0000313" key="2">
    <source>
        <dbReference type="Proteomes" id="UP000218887"/>
    </source>
</evidence>
<gene>
    <name evidence="1" type="ORF">CIL05_05060</name>
</gene>
<reference evidence="1 2" key="1">
    <citation type="submission" date="2017-08" db="EMBL/GenBank/DDBJ databases">
        <title>Virgibacillus indicus sp. nov. and Virgibacillus profoundi sp. nov, two moderately halophilic bacteria isolated from marine sediment by using the Microfluidic Streak Plate.</title>
        <authorList>
            <person name="Xu B."/>
            <person name="Hu B."/>
            <person name="Wang J."/>
            <person name="Zhu Y."/>
            <person name="Huang L."/>
            <person name="Du W."/>
            <person name="Huang Y."/>
        </authorList>
    </citation>
    <scope>NUCLEOTIDE SEQUENCE [LARGE SCALE GENOMIC DNA]</scope>
    <source>
        <strain evidence="1 2">IO3-P3-H5</strain>
    </source>
</reference>
<dbReference type="Proteomes" id="UP000218887">
    <property type="component" value="Unassembled WGS sequence"/>
</dbReference>
<dbReference type="EMBL" id="NPOA01000003">
    <property type="protein sequence ID" value="PAV30476.1"/>
    <property type="molecule type" value="Genomic_DNA"/>
</dbReference>
<dbReference type="RefSeq" id="WP_095654442.1">
    <property type="nucleotide sequence ID" value="NZ_NPOA01000003.1"/>
</dbReference>
<dbReference type="OrthoDB" id="2704004at2"/>
<keyword evidence="2" id="KW-1185">Reference proteome</keyword>
<name>A0A2A2IGM8_9BACI</name>
<protein>
    <submittedName>
        <fullName evidence="1">Uncharacterized protein</fullName>
    </submittedName>
</protein>
<dbReference type="AlphaFoldDB" id="A0A2A2IGM8"/>
<accession>A0A2A2IGM8</accession>
<proteinExistence type="predicted"/>
<evidence type="ECO:0000313" key="1">
    <source>
        <dbReference type="EMBL" id="PAV30476.1"/>
    </source>
</evidence>